<keyword evidence="3" id="KW-1185">Reference proteome</keyword>
<gene>
    <name evidence="2" type="ORF">GCM10023184_06150</name>
</gene>
<dbReference type="Pfam" id="PF13302">
    <property type="entry name" value="Acetyltransf_3"/>
    <property type="match status" value="1"/>
</dbReference>
<name>A0ABP8GAV5_9BACT</name>
<dbReference type="Proteomes" id="UP001501725">
    <property type="component" value="Unassembled WGS sequence"/>
</dbReference>
<dbReference type="InterPro" id="IPR000182">
    <property type="entry name" value="GNAT_dom"/>
</dbReference>
<dbReference type="PROSITE" id="PS51186">
    <property type="entry name" value="GNAT"/>
    <property type="match status" value="1"/>
</dbReference>
<protein>
    <recommendedName>
        <fullName evidence="1">N-acetyltransferase domain-containing protein</fullName>
    </recommendedName>
</protein>
<evidence type="ECO:0000313" key="3">
    <source>
        <dbReference type="Proteomes" id="UP001501725"/>
    </source>
</evidence>
<evidence type="ECO:0000259" key="1">
    <source>
        <dbReference type="PROSITE" id="PS51186"/>
    </source>
</evidence>
<dbReference type="SUPFAM" id="SSF55729">
    <property type="entry name" value="Acyl-CoA N-acyltransferases (Nat)"/>
    <property type="match status" value="1"/>
</dbReference>
<dbReference type="Gene3D" id="3.40.630.30">
    <property type="match status" value="1"/>
</dbReference>
<accession>A0ABP8GAV5</accession>
<evidence type="ECO:0000313" key="2">
    <source>
        <dbReference type="EMBL" id="GAA4320794.1"/>
    </source>
</evidence>
<organism evidence="2 3">
    <name type="scientific">Flaviaesturariibacter amylovorans</name>
    <dbReference type="NCBI Taxonomy" id="1084520"/>
    <lineage>
        <taxon>Bacteria</taxon>
        <taxon>Pseudomonadati</taxon>
        <taxon>Bacteroidota</taxon>
        <taxon>Chitinophagia</taxon>
        <taxon>Chitinophagales</taxon>
        <taxon>Chitinophagaceae</taxon>
        <taxon>Flaviaestuariibacter</taxon>
    </lineage>
</organism>
<dbReference type="EMBL" id="BAABGY010000002">
    <property type="protein sequence ID" value="GAA4320794.1"/>
    <property type="molecule type" value="Genomic_DNA"/>
</dbReference>
<sequence length="179" mass="20210">MLSVRELRTEDIPLIVAYWFGCTPEQMAAMGADAAKLPTREQLAAGLAGQLALPVEQRRAYALIWELDGVPVGHCNTNPTTFGEEAFMHLHLWTGSDRHRGLGRKFVLLSLPYFFNTLQLQRLYSEPYALNPAPNRTLEKAGFRLEKEYVTTPGSLNFEQPVKRWVITKDEWEASTSSA</sequence>
<dbReference type="InterPro" id="IPR016181">
    <property type="entry name" value="Acyl_CoA_acyltransferase"/>
</dbReference>
<dbReference type="RefSeq" id="WP_345253270.1">
    <property type="nucleotide sequence ID" value="NZ_BAABGY010000002.1"/>
</dbReference>
<reference evidence="3" key="1">
    <citation type="journal article" date="2019" name="Int. J. Syst. Evol. Microbiol.">
        <title>The Global Catalogue of Microorganisms (GCM) 10K type strain sequencing project: providing services to taxonomists for standard genome sequencing and annotation.</title>
        <authorList>
            <consortium name="The Broad Institute Genomics Platform"/>
            <consortium name="The Broad Institute Genome Sequencing Center for Infectious Disease"/>
            <person name="Wu L."/>
            <person name="Ma J."/>
        </authorList>
    </citation>
    <scope>NUCLEOTIDE SEQUENCE [LARGE SCALE GENOMIC DNA]</scope>
    <source>
        <strain evidence="3">JCM 17919</strain>
    </source>
</reference>
<proteinExistence type="predicted"/>
<feature type="domain" description="N-acetyltransferase" evidence="1">
    <location>
        <begin position="2"/>
        <end position="163"/>
    </location>
</feature>
<comment type="caution">
    <text evidence="2">The sequence shown here is derived from an EMBL/GenBank/DDBJ whole genome shotgun (WGS) entry which is preliminary data.</text>
</comment>